<dbReference type="InterPro" id="IPR011008">
    <property type="entry name" value="Dimeric_a/b-barrel"/>
</dbReference>
<feature type="domain" description="ABM" evidence="1">
    <location>
        <begin position="1"/>
        <end position="74"/>
    </location>
</feature>
<dbReference type="KEGG" id="uru:DSM104443_00986"/>
<evidence type="ECO:0000313" key="3">
    <source>
        <dbReference type="Proteomes" id="UP000501534"/>
    </source>
</evidence>
<accession>A0A6M4GS94</accession>
<proteinExistence type="predicted"/>
<dbReference type="PANTHER" id="PTHR37811">
    <property type="entry name" value="BLL5343 PROTEIN"/>
    <property type="match status" value="1"/>
</dbReference>
<dbReference type="InterPro" id="IPR052936">
    <property type="entry name" value="Jasmonate_Hydroxylase-like"/>
</dbReference>
<dbReference type="InterPro" id="IPR007138">
    <property type="entry name" value="ABM_dom"/>
</dbReference>
<protein>
    <recommendedName>
        <fullName evidence="1">ABM domain-containing protein</fullName>
    </recommendedName>
</protein>
<keyword evidence="3" id="KW-1185">Reference proteome</keyword>
<sequence>MVLTVFRNRLRPDAGEEYGTTLERMLEIVRSMPGYIQHKVYIAGDGERCTIVEFDTEEHQRAWSTHAEHIQAKQKGRESYYSEYHLQVCTVLRDTRFPKA</sequence>
<gene>
    <name evidence="2" type="primary">yqjZ</name>
    <name evidence="2" type="ORF">DSM104443_00986</name>
</gene>
<dbReference type="Pfam" id="PF03992">
    <property type="entry name" value="ABM"/>
    <property type="match status" value="1"/>
</dbReference>
<dbReference type="PANTHER" id="PTHR37811:SF2">
    <property type="entry name" value="ABM DOMAIN-CONTAINING PROTEIN"/>
    <property type="match status" value="1"/>
</dbReference>
<evidence type="ECO:0000313" key="2">
    <source>
        <dbReference type="EMBL" id="QJR09935.1"/>
    </source>
</evidence>
<reference evidence="2 3" key="1">
    <citation type="submission" date="2020-04" db="EMBL/GenBank/DDBJ databases">
        <title>Usitatibacter rugosus gen. nov., sp. nov. and Usitatibacter palustris sp. nov., novel members of Usitatibacteraceae fam. nov. within the order Nitrosomonadales isolated from soil.</title>
        <authorList>
            <person name="Huber K.J."/>
            <person name="Neumann-Schaal M."/>
            <person name="Geppert A."/>
            <person name="Luckner M."/>
            <person name="Wanner G."/>
            <person name="Overmann J."/>
        </authorList>
    </citation>
    <scope>NUCLEOTIDE SEQUENCE [LARGE SCALE GENOMIC DNA]</scope>
    <source>
        <strain evidence="2 3">0125_3</strain>
    </source>
</reference>
<dbReference type="RefSeq" id="WP_171090061.1">
    <property type="nucleotide sequence ID" value="NZ_CP053069.1"/>
</dbReference>
<dbReference type="Gene3D" id="3.30.70.100">
    <property type="match status" value="1"/>
</dbReference>
<dbReference type="SUPFAM" id="SSF54909">
    <property type="entry name" value="Dimeric alpha+beta barrel"/>
    <property type="match status" value="1"/>
</dbReference>
<organism evidence="2 3">
    <name type="scientific">Usitatibacter rugosus</name>
    <dbReference type="NCBI Taxonomy" id="2732067"/>
    <lineage>
        <taxon>Bacteria</taxon>
        <taxon>Pseudomonadati</taxon>
        <taxon>Pseudomonadota</taxon>
        <taxon>Betaproteobacteria</taxon>
        <taxon>Nitrosomonadales</taxon>
        <taxon>Usitatibacteraceae</taxon>
        <taxon>Usitatibacter</taxon>
    </lineage>
</organism>
<dbReference type="Proteomes" id="UP000501534">
    <property type="component" value="Chromosome"/>
</dbReference>
<dbReference type="EMBL" id="CP053069">
    <property type="protein sequence ID" value="QJR09935.1"/>
    <property type="molecule type" value="Genomic_DNA"/>
</dbReference>
<evidence type="ECO:0000259" key="1">
    <source>
        <dbReference type="Pfam" id="PF03992"/>
    </source>
</evidence>
<dbReference type="AlphaFoldDB" id="A0A6M4GS94"/>
<name>A0A6M4GS94_9PROT</name>